<evidence type="ECO:0000313" key="6">
    <source>
        <dbReference type="Proteomes" id="UP000823485"/>
    </source>
</evidence>
<dbReference type="PROSITE" id="PS00211">
    <property type="entry name" value="ABC_TRANSPORTER_1"/>
    <property type="match status" value="1"/>
</dbReference>
<dbReference type="InterPro" id="IPR017871">
    <property type="entry name" value="ABC_transporter-like_CS"/>
</dbReference>
<evidence type="ECO:0000259" key="4">
    <source>
        <dbReference type="PROSITE" id="PS50893"/>
    </source>
</evidence>
<proteinExistence type="predicted"/>
<accession>A0ABS2R6Z6</accession>
<keyword evidence="3" id="KW-0067">ATP-binding</keyword>
<dbReference type="InterPro" id="IPR003439">
    <property type="entry name" value="ABC_transporter-like_ATP-bd"/>
</dbReference>
<feature type="domain" description="ABC transporter" evidence="4">
    <location>
        <begin position="2"/>
        <end position="164"/>
    </location>
</feature>
<gene>
    <name evidence="5" type="ORF">JOC94_002419</name>
</gene>
<evidence type="ECO:0000256" key="2">
    <source>
        <dbReference type="ARBA" id="ARBA00022741"/>
    </source>
</evidence>
<name>A0ABS2R6Z6_9BACI</name>
<dbReference type="SUPFAM" id="SSF52540">
    <property type="entry name" value="P-loop containing nucleoside triphosphate hydrolases"/>
    <property type="match status" value="1"/>
</dbReference>
<dbReference type="EMBL" id="JAFBFH010000014">
    <property type="protein sequence ID" value="MBM7715432.1"/>
    <property type="molecule type" value="Genomic_DNA"/>
</dbReference>
<reference evidence="5 6" key="1">
    <citation type="submission" date="2021-01" db="EMBL/GenBank/DDBJ databases">
        <title>Genomic Encyclopedia of Type Strains, Phase IV (KMG-IV): sequencing the most valuable type-strain genomes for metagenomic binning, comparative biology and taxonomic classification.</title>
        <authorList>
            <person name="Goeker M."/>
        </authorList>
    </citation>
    <scope>NUCLEOTIDE SEQUENCE [LARGE SCALE GENOMIC DNA]</scope>
    <source>
        <strain evidence="5 6">DSM 105453</strain>
    </source>
</reference>
<dbReference type="Gene3D" id="3.40.50.300">
    <property type="entry name" value="P-loop containing nucleotide triphosphate hydrolases"/>
    <property type="match status" value="1"/>
</dbReference>
<dbReference type="InterPro" id="IPR050763">
    <property type="entry name" value="ABC_transporter_ATP-binding"/>
</dbReference>
<evidence type="ECO:0000256" key="3">
    <source>
        <dbReference type="ARBA" id="ARBA00022840"/>
    </source>
</evidence>
<keyword evidence="1" id="KW-0813">Transport</keyword>
<keyword evidence="6" id="KW-1185">Reference proteome</keyword>
<evidence type="ECO:0000313" key="5">
    <source>
        <dbReference type="EMBL" id="MBM7715432.1"/>
    </source>
</evidence>
<dbReference type="RefSeq" id="WP_321189658.1">
    <property type="nucleotide sequence ID" value="NZ_JAFBFH010000014.1"/>
</dbReference>
<dbReference type="PROSITE" id="PS50893">
    <property type="entry name" value="ABC_TRANSPORTER_2"/>
    <property type="match status" value="1"/>
</dbReference>
<comment type="caution">
    <text evidence="5">The sequence shown here is derived from an EMBL/GenBank/DDBJ whole genome shotgun (WGS) entry which is preliminary data.</text>
</comment>
<dbReference type="PANTHER" id="PTHR42711:SF18">
    <property type="entry name" value="ABC TRANSPORTER, ATP-BINDING PROTEIN"/>
    <property type="match status" value="1"/>
</dbReference>
<evidence type="ECO:0000256" key="1">
    <source>
        <dbReference type="ARBA" id="ARBA00022448"/>
    </source>
</evidence>
<dbReference type="InterPro" id="IPR027417">
    <property type="entry name" value="P-loop_NTPase"/>
</dbReference>
<sequence>MIQVENLEYAYPKAAVPTIKGVNFHVADGEIFGFLGPSGAGKSTLQNILTGMLKGYRGNVYIGNQELRAIQEDFYEEIGVAFEFPNFYSRFTVLENLRFFGGLYNRKTEDPYKLLKMVGLEQHANTRFSNLSKGMKMRLNFCRALLHDPALIFLDEPTSGLEPSK</sequence>
<dbReference type="Pfam" id="PF00005">
    <property type="entry name" value="ABC_tran"/>
    <property type="match status" value="1"/>
</dbReference>
<organism evidence="5 6">
    <name type="scientific">Siminovitchia thermophila</name>
    <dbReference type="NCBI Taxonomy" id="1245522"/>
    <lineage>
        <taxon>Bacteria</taxon>
        <taxon>Bacillati</taxon>
        <taxon>Bacillota</taxon>
        <taxon>Bacilli</taxon>
        <taxon>Bacillales</taxon>
        <taxon>Bacillaceae</taxon>
        <taxon>Siminovitchia</taxon>
    </lineage>
</organism>
<keyword evidence="2" id="KW-0547">Nucleotide-binding</keyword>
<protein>
    <submittedName>
        <fullName evidence="5">ABC-type multidrug transport system ATPase subunit</fullName>
    </submittedName>
</protein>
<dbReference type="PANTHER" id="PTHR42711">
    <property type="entry name" value="ABC TRANSPORTER ATP-BINDING PROTEIN"/>
    <property type="match status" value="1"/>
</dbReference>
<dbReference type="Proteomes" id="UP000823485">
    <property type="component" value="Unassembled WGS sequence"/>
</dbReference>